<dbReference type="GO" id="GO:0019139">
    <property type="term" value="F:cytokinin dehydrogenase activity"/>
    <property type="evidence" value="ECO:0007669"/>
    <property type="project" value="InterPro"/>
</dbReference>
<evidence type="ECO:0000256" key="1">
    <source>
        <dbReference type="ARBA" id="ARBA00001974"/>
    </source>
</evidence>
<evidence type="ECO:0000256" key="2">
    <source>
        <dbReference type="ARBA" id="ARBA00005466"/>
    </source>
</evidence>
<dbReference type="PANTHER" id="PTHR13878">
    <property type="entry name" value="GULONOLACTONE OXIDASE"/>
    <property type="match status" value="1"/>
</dbReference>
<organism evidence="7 8">
    <name type="scientific">Legionella londiniensis</name>
    <dbReference type="NCBI Taxonomy" id="45068"/>
    <lineage>
        <taxon>Bacteria</taxon>
        <taxon>Pseudomonadati</taxon>
        <taxon>Pseudomonadota</taxon>
        <taxon>Gammaproteobacteria</taxon>
        <taxon>Legionellales</taxon>
        <taxon>Legionellaceae</taxon>
        <taxon>Legionella</taxon>
    </lineage>
</organism>
<accession>A0A0W0VMI6</accession>
<evidence type="ECO:0000313" key="7">
    <source>
        <dbReference type="EMBL" id="KTD21365.1"/>
    </source>
</evidence>
<name>A0A0W0VMI6_9GAMM</name>
<dbReference type="InterPro" id="IPR016164">
    <property type="entry name" value="FAD-linked_Oxase-like_C"/>
</dbReference>
<evidence type="ECO:0000256" key="4">
    <source>
        <dbReference type="ARBA" id="ARBA00022827"/>
    </source>
</evidence>
<dbReference type="Pfam" id="PF09265">
    <property type="entry name" value="Cytokin-bind"/>
    <property type="match status" value="1"/>
</dbReference>
<dbReference type="Proteomes" id="UP000054997">
    <property type="component" value="Unassembled WGS sequence"/>
</dbReference>
<dbReference type="EMBL" id="LNYK01000016">
    <property type="protein sequence ID" value="KTD21365.1"/>
    <property type="molecule type" value="Genomic_DNA"/>
</dbReference>
<feature type="domain" description="FAD-binding PCMH-type" evidence="6">
    <location>
        <begin position="40"/>
        <end position="211"/>
    </location>
</feature>
<dbReference type="InterPro" id="IPR006094">
    <property type="entry name" value="Oxid_FAD_bind_N"/>
</dbReference>
<keyword evidence="4" id="KW-0274">FAD</keyword>
<dbReference type="Gene3D" id="3.30.465.10">
    <property type="match status" value="1"/>
</dbReference>
<proteinExistence type="inferred from homology"/>
<evidence type="ECO:0000256" key="5">
    <source>
        <dbReference type="ARBA" id="ARBA00023002"/>
    </source>
</evidence>
<dbReference type="SUPFAM" id="SSF55103">
    <property type="entry name" value="FAD-linked oxidases, C-terminal domain"/>
    <property type="match status" value="1"/>
</dbReference>
<reference evidence="7 8" key="1">
    <citation type="submission" date="2015-11" db="EMBL/GenBank/DDBJ databases">
        <title>Genomic analysis of 38 Legionella species identifies large and diverse effector repertoires.</title>
        <authorList>
            <person name="Burstein D."/>
            <person name="Amaro F."/>
            <person name="Zusman T."/>
            <person name="Lifshitz Z."/>
            <person name="Cohen O."/>
            <person name="Gilbert J.A."/>
            <person name="Pupko T."/>
            <person name="Shuman H.A."/>
            <person name="Segal G."/>
        </authorList>
    </citation>
    <scope>NUCLEOTIDE SEQUENCE [LARGE SCALE GENOMIC DNA]</scope>
    <source>
        <strain evidence="7 8">ATCC 49505</strain>
    </source>
</reference>
<keyword evidence="3" id="KW-0285">Flavoprotein</keyword>
<sequence>MPQHMWNTEKIKQCELETNQALLRDEKVLQEFNQDFGRTQIGSAAAVYVAQNLDSLQKLLAFACREKLPLTIRANGLSQAGQSLAPKGALSVDISKLNSSVSWQDGQLIAGCSASWKDIIRASLQRQLLPYVFPYNTSLTLGGVLSVGGLGSSTFKEGIIAGHVDQLQVVIVEGKLLHCSESHNSELYRACLSGTGLFGIIYDAAIQLRPCKSRVRSLTLNYDDYGLWIDDQFILKHYSDYLEAFVINENPGHAKPVYVTNIALEYDDMPPDFNFINKLRHRRCGEMEDKSILDYINRHDPRLNLMKESGAWSLLHPWYECYVESNALSRHLDEVIALLSDSLPGIYHIFPVARKKPYFFKLPEGERILTFNVLPPGLREEEAANAMQALQKVDKLLLGLGGKRYISGWFREDMKKDYWITHYGDKWIERQKIKALYDPCNIFRTRLFPAL</sequence>
<dbReference type="PROSITE" id="PS51387">
    <property type="entry name" value="FAD_PCMH"/>
    <property type="match status" value="1"/>
</dbReference>
<protein>
    <submittedName>
        <fullName evidence="7">Cytokinin oxidase</fullName>
    </submittedName>
</protein>
<dbReference type="InterPro" id="IPR036318">
    <property type="entry name" value="FAD-bd_PCMH-like_sf"/>
</dbReference>
<dbReference type="STRING" id="45068.Llon_1463"/>
<dbReference type="InterPro" id="IPR050432">
    <property type="entry name" value="FAD-linked_Oxidoreductases_BP"/>
</dbReference>
<keyword evidence="5" id="KW-0560">Oxidoreductase</keyword>
<dbReference type="AlphaFoldDB" id="A0A0W0VMI6"/>
<dbReference type="Gene3D" id="3.30.43.10">
    <property type="entry name" value="Uridine Diphospho-n-acetylenolpyruvylglucosamine Reductase, domain 2"/>
    <property type="match status" value="1"/>
</dbReference>
<dbReference type="InterPro" id="IPR015345">
    <property type="entry name" value="Cytokinin_DH_FAD/cytokin-bd"/>
</dbReference>
<keyword evidence="8" id="KW-1185">Reference proteome</keyword>
<comment type="cofactor">
    <cofactor evidence="1">
        <name>FAD</name>
        <dbReference type="ChEBI" id="CHEBI:57692"/>
    </cofactor>
</comment>
<dbReference type="InterPro" id="IPR016167">
    <property type="entry name" value="FAD-bd_PCMH_sub1"/>
</dbReference>
<dbReference type="InterPro" id="IPR016169">
    <property type="entry name" value="FAD-bd_PCMH_sub2"/>
</dbReference>
<dbReference type="Pfam" id="PF01565">
    <property type="entry name" value="FAD_binding_4"/>
    <property type="match status" value="1"/>
</dbReference>
<dbReference type="PATRIC" id="fig|45068.5.peg.1586"/>
<dbReference type="Gene3D" id="3.40.462.10">
    <property type="entry name" value="FAD-linked oxidases, C-terminal domain"/>
    <property type="match status" value="1"/>
</dbReference>
<evidence type="ECO:0000259" key="6">
    <source>
        <dbReference type="PROSITE" id="PS51387"/>
    </source>
</evidence>
<dbReference type="GO" id="GO:0071949">
    <property type="term" value="F:FAD binding"/>
    <property type="evidence" value="ECO:0007669"/>
    <property type="project" value="InterPro"/>
</dbReference>
<dbReference type="OrthoDB" id="6278354at2"/>
<comment type="similarity">
    <text evidence="2">Belongs to the oxygen-dependent FAD-linked oxidoreductase family.</text>
</comment>
<dbReference type="GO" id="GO:0009690">
    <property type="term" value="P:cytokinin metabolic process"/>
    <property type="evidence" value="ECO:0007669"/>
    <property type="project" value="InterPro"/>
</dbReference>
<dbReference type="RefSeq" id="WP_083503286.1">
    <property type="nucleotide sequence ID" value="NZ_CAAAHZ010000008.1"/>
</dbReference>
<comment type="caution">
    <text evidence="7">The sequence shown here is derived from an EMBL/GenBank/DDBJ whole genome shotgun (WGS) entry which is preliminary data.</text>
</comment>
<dbReference type="InterPro" id="IPR016166">
    <property type="entry name" value="FAD-bd_PCMH"/>
</dbReference>
<evidence type="ECO:0000313" key="8">
    <source>
        <dbReference type="Proteomes" id="UP000054997"/>
    </source>
</evidence>
<dbReference type="InterPro" id="IPR016170">
    <property type="entry name" value="Cytok_DH_C_sf"/>
</dbReference>
<dbReference type="PANTHER" id="PTHR13878:SF53">
    <property type="entry name" value="CYTOKININ DEHYDROGENASE 6"/>
    <property type="match status" value="1"/>
</dbReference>
<dbReference type="SUPFAM" id="SSF56176">
    <property type="entry name" value="FAD-binding/transporter-associated domain-like"/>
    <property type="match status" value="1"/>
</dbReference>
<evidence type="ECO:0000256" key="3">
    <source>
        <dbReference type="ARBA" id="ARBA00022630"/>
    </source>
</evidence>
<gene>
    <name evidence="7" type="ORF">Llon_1463</name>
</gene>